<accession>A0A3B3RHZ9</accession>
<reference evidence="1" key="1">
    <citation type="submission" date="2025-08" db="UniProtKB">
        <authorList>
            <consortium name="Ensembl"/>
        </authorList>
    </citation>
    <scope>IDENTIFICATION</scope>
</reference>
<name>A0A3B3RHZ9_9TELE</name>
<reference evidence="1" key="2">
    <citation type="submission" date="2025-09" db="UniProtKB">
        <authorList>
            <consortium name="Ensembl"/>
        </authorList>
    </citation>
    <scope>IDENTIFICATION</scope>
</reference>
<evidence type="ECO:0000313" key="2">
    <source>
        <dbReference type="Proteomes" id="UP000261540"/>
    </source>
</evidence>
<proteinExistence type="predicted"/>
<dbReference type="Ensembl" id="ENSPKIT00000042511.1">
    <property type="protein sequence ID" value="ENSPKIP00000017988.1"/>
    <property type="gene ID" value="ENSPKIG00000003709.1"/>
</dbReference>
<organism evidence="1 2">
    <name type="scientific">Paramormyrops kingsleyae</name>
    <dbReference type="NCBI Taxonomy" id="1676925"/>
    <lineage>
        <taxon>Eukaryota</taxon>
        <taxon>Metazoa</taxon>
        <taxon>Chordata</taxon>
        <taxon>Craniata</taxon>
        <taxon>Vertebrata</taxon>
        <taxon>Euteleostomi</taxon>
        <taxon>Actinopterygii</taxon>
        <taxon>Neopterygii</taxon>
        <taxon>Teleostei</taxon>
        <taxon>Osteoglossocephala</taxon>
        <taxon>Osteoglossomorpha</taxon>
        <taxon>Osteoglossiformes</taxon>
        <taxon>Mormyridae</taxon>
        <taxon>Paramormyrops</taxon>
    </lineage>
</organism>
<sequence>MVALFNPSVIADKSGSLWMAAWGINGLTLAPREAHLSHQPVPTVQICRFVLHALRRPAPLQPLFPTHIAQRRLKQLILAFETCRHGFLKPPRIQKQSVCVCTQSAITKSFA</sequence>
<dbReference type="AlphaFoldDB" id="A0A3B3RHZ9"/>
<dbReference type="Proteomes" id="UP000261540">
    <property type="component" value="Unplaced"/>
</dbReference>
<protein>
    <submittedName>
        <fullName evidence="1">Uncharacterized protein</fullName>
    </submittedName>
</protein>
<keyword evidence="2" id="KW-1185">Reference proteome</keyword>
<evidence type="ECO:0000313" key="1">
    <source>
        <dbReference type="Ensembl" id="ENSPKIP00000017988.1"/>
    </source>
</evidence>